<evidence type="ECO:0000259" key="5">
    <source>
        <dbReference type="PROSITE" id="PS50042"/>
    </source>
</evidence>
<dbReference type="SUPFAM" id="SSF51206">
    <property type="entry name" value="cAMP-binding domain-like"/>
    <property type="match status" value="7"/>
</dbReference>
<keyword evidence="1" id="KW-1071">Ligand-gated ion channel</keyword>
<feature type="transmembrane region" description="Helical" evidence="4">
    <location>
        <begin position="240"/>
        <end position="260"/>
    </location>
</feature>
<feature type="domain" description="Cyclic nucleotide-binding" evidence="5">
    <location>
        <begin position="858"/>
        <end position="982"/>
    </location>
</feature>
<feature type="region of interest" description="Disordered" evidence="3">
    <location>
        <begin position="18"/>
        <end position="46"/>
    </location>
</feature>
<dbReference type="InterPro" id="IPR000595">
    <property type="entry name" value="cNMP-bd_dom"/>
</dbReference>
<keyword evidence="4" id="KW-0812">Transmembrane</keyword>
<feature type="domain" description="Cyclic nucleotide-binding" evidence="5">
    <location>
        <begin position="998"/>
        <end position="1133"/>
    </location>
</feature>
<evidence type="ECO:0000313" key="6">
    <source>
        <dbReference type="Proteomes" id="UP000515124"/>
    </source>
</evidence>
<gene>
    <name evidence="7" type="primary">LOC110761094</name>
</gene>
<sequence length="1385" mass="156283">MAPGDLEKAVATYSVADNSKESVASRTYYPNSNQTTENSATRDEDENKSKLAARLTKIFITSCVFGVLLDPLFLYIPLLNQDLKCLRLDNTIKIIALVSRLFTDLFYVGRIILHVCRFENYSPSIKQFLPEKSSSKLMESLIKGFRDLLPEVSNEVPKPRIGKEIWESSIIVDILAILPLPQVAILFFFPNMRVSGSSGKRIMNFLVMGQYVPRVLRIYLSCKKAKKPFKGHVPLWLKGLLNLFLYILASHVLGAFWYFFAAQRMISCWEHACRNGNGCGTSTFNCHDHQTLINITVLNDSCPINLPNTTRFDFGIYLNVLQSDALWSTDYPLKFLNSFCWGLRNLSSFASNLQPSFYTWEITFVAFISIIGLILFVYLIGNLQTYVQLDTGSLEKQRRKDKLDKKIKEKDQKVEKWLSEHGIPLSRKPKIMEEIKGELVRNSDFDVLREISSILPRKLINSCSPLSRLRKVPLLKDMDKGVLREISDKLKPENYTPGEIIINKDEPLQMMLFIVEGRVTIEKTDGSRPEHLDAGKFYGVELLVSPSSTSSGDAKPINESIRAIDDVQALVLYATDMESIGSKSKSHFKKLCMVTILQKVPLLKDMHEGVLREISEKLKLEKYTRGQIIIEKAKTLEKMLFIVDGHVTIEKTDGSRPEHLDAGKFYGEELLVLPSSTSSSDAKPINESVRAIDDVQALVLYAIDMESIGSKSKSHFKKLCMVTILKKVPLLKDMDEGVLREVSEKLKPEKYIRGQIIIEKDKTLEKMLFILDGRVTIEKTDGSRPKLGAGDFYGGNLLVAPLWTSFGDAKPINDESIEALDDVQALVLYATDMESIGSKSKYHFKKLCMVTILKKVPLLKDMDEGVLREISEKLKPKKYNPGEIIINKDETLQMMLFIVDGHVTIEKIDGSRPEHLGAGKFYGEELLVSPSWTSSGDAKPINEYVRAIDDVQALVLSATDMATLGFSSKSVVSKFMKHFSNFASPSDLLLTWLKKVPLLKDMDEGVLREISEKLKPEKYTRGKIIIEKDKTLEKMFFIVDGCVRIVNPTHSMRPLGARDFYGGNLLVAPSWTSSGDAKPINEESVEALDDVQALVLYATDMESIGSKSKSHFKKLYMVTVLKKVEIFQQMDEQVLKAISKRLKPMNFNAKQYILKEKKPLNMMFFVVRGVVLIKSVSAMDVNVKKTCELGSFYGEELVHWVTTWVSHQTFPTKLPLSPDSALCSYHGGSVEILALKADDLKSVLSDFTLPTDSDQPLDWLTTLKNVERLETMDVEFLKKICGYLELRTYEDAYIIQKDKPIEMMFFIMSGVVSVTDGSSKHYLNEGGRPNHSGDDLVEHWLQCKSTGVLAELPTSHFSFWAIGEVEVLVLKAEDLAKVQPGGQIR</sequence>
<evidence type="ECO:0000256" key="2">
    <source>
        <dbReference type="ARBA" id="ARBA00023303"/>
    </source>
</evidence>
<feature type="domain" description="Cyclic nucleotide-binding" evidence="5">
    <location>
        <begin position="602"/>
        <end position="700"/>
    </location>
</feature>
<dbReference type="PANTHER" id="PTHR45651">
    <property type="entry name" value="CYCLIC NUCLEOTIDE-GATED ION CHANNEL 15-RELATED-RELATED"/>
    <property type="match status" value="1"/>
</dbReference>
<accession>A0A6P5SSJ8</accession>
<feature type="transmembrane region" description="Helical" evidence="4">
    <location>
        <begin position="357"/>
        <end position="380"/>
    </location>
</feature>
<dbReference type="PROSITE" id="PS50042">
    <property type="entry name" value="CNMP_BINDING_3"/>
    <property type="match status" value="6"/>
</dbReference>
<keyword evidence="1" id="KW-0813">Transport</keyword>
<feature type="domain" description="Cyclic nucleotide-binding" evidence="5">
    <location>
        <begin position="1126"/>
        <end position="1195"/>
    </location>
</feature>
<dbReference type="RefSeq" id="XP_021819169.1">
    <property type="nucleotide sequence ID" value="XM_021963477.1"/>
</dbReference>
<reference evidence="7" key="1">
    <citation type="submission" date="2025-08" db="UniProtKB">
        <authorList>
            <consortium name="RefSeq"/>
        </authorList>
    </citation>
    <scope>IDENTIFICATION</scope>
</reference>
<evidence type="ECO:0000256" key="1">
    <source>
        <dbReference type="ARBA" id="ARBA00023286"/>
    </source>
</evidence>
<dbReference type="InterPro" id="IPR014710">
    <property type="entry name" value="RmlC-like_jellyroll"/>
</dbReference>
<feature type="domain" description="Cyclic nucleotide-binding" evidence="5">
    <location>
        <begin position="730"/>
        <end position="794"/>
    </location>
</feature>
<evidence type="ECO:0000256" key="3">
    <source>
        <dbReference type="SAM" id="MobiDB-lite"/>
    </source>
</evidence>
<name>A0A6P5SSJ8_PRUAV</name>
<keyword evidence="4" id="KW-1133">Transmembrane helix</keyword>
<dbReference type="Proteomes" id="UP000515124">
    <property type="component" value="Unplaced"/>
</dbReference>
<dbReference type="InterPro" id="IPR018490">
    <property type="entry name" value="cNMP-bd_dom_sf"/>
</dbReference>
<dbReference type="CDD" id="cd00038">
    <property type="entry name" value="CAP_ED"/>
    <property type="match status" value="7"/>
</dbReference>
<feature type="transmembrane region" description="Helical" evidence="4">
    <location>
        <begin position="58"/>
        <end position="79"/>
    </location>
</feature>
<keyword evidence="4" id="KW-0472">Membrane</keyword>
<dbReference type="KEGG" id="pavi:110761094"/>
<protein>
    <submittedName>
        <fullName evidence="7">Uncharacterized protein LOC110761094 isoform X1</fullName>
    </submittedName>
</protein>
<keyword evidence="1" id="KW-0406">Ion transport</keyword>
<proteinExistence type="predicted"/>
<dbReference type="PANTHER" id="PTHR45651:SF68">
    <property type="entry name" value="ION TRANSPORT DOMAIN-CONTAINING PROTEIN"/>
    <property type="match status" value="1"/>
</dbReference>
<feature type="domain" description="Cyclic nucleotide-binding" evidence="5">
    <location>
        <begin position="474"/>
        <end position="572"/>
    </location>
</feature>
<evidence type="ECO:0000313" key="7">
    <source>
        <dbReference type="RefSeq" id="XP_021819169.1"/>
    </source>
</evidence>
<dbReference type="SMART" id="SM00100">
    <property type="entry name" value="cNMP"/>
    <property type="match status" value="6"/>
</dbReference>
<dbReference type="Gene3D" id="2.60.120.10">
    <property type="entry name" value="Jelly Rolls"/>
    <property type="match status" value="7"/>
</dbReference>
<feature type="compositionally biased region" description="Polar residues" evidence="3">
    <location>
        <begin position="18"/>
        <end position="39"/>
    </location>
</feature>
<keyword evidence="6" id="KW-1185">Reference proteome</keyword>
<dbReference type="GO" id="GO:0034220">
    <property type="term" value="P:monoatomic ion transmembrane transport"/>
    <property type="evidence" value="ECO:0007669"/>
    <property type="project" value="UniProtKB-KW"/>
</dbReference>
<dbReference type="GO" id="GO:0016020">
    <property type="term" value="C:membrane"/>
    <property type="evidence" value="ECO:0007669"/>
    <property type="project" value="UniProtKB-SubCell"/>
</dbReference>
<feature type="transmembrane region" description="Helical" evidence="4">
    <location>
        <begin position="170"/>
        <end position="190"/>
    </location>
</feature>
<evidence type="ECO:0000256" key="4">
    <source>
        <dbReference type="SAM" id="Phobius"/>
    </source>
</evidence>
<dbReference type="Pfam" id="PF00027">
    <property type="entry name" value="cNMP_binding"/>
    <property type="match status" value="1"/>
</dbReference>
<dbReference type="GeneID" id="110761094"/>
<dbReference type="SUPFAM" id="SSF81324">
    <property type="entry name" value="Voltage-gated potassium channels"/>
    <property type="match status" value="1"/>
</dbReference>
<organism evidence="6 7">
    <name type="scientific">Prunus avium</name>
    <name type="common">Cherry</name>
    <name type="synonym">Cerasus avium</name>
    <dbReference type="NCBI Taxonomy" id="42229"/>
    <lineage>
        <taxon>Eukaryota</taxon>
        <taxon>Viridiplantae</taxon>
        <taxon>Streptophyta</taxon>
        <taxon>Embryophyta</taxon>
        <taxon>Tracheophyta</taxon>
        <taxon>Spermatophyta</taxon>
        <taxon>Magnoliopsida</taxon>
        <taxon>eudicotyledons</taxon>
        <taxon>Gunneridae</taxon>
        <taxon>Pentapetalae</taxon>
        <taxon>rosids</taxon>
        <taxon>fabids</taxon>
        <taxon>Rosales</taxon>
        <taxon>Rosaceae</taxon>
        <taxon>Amygdaloideae</taxon>
        <taxon>Amygdaleae</taxon>
        <taxon>Prunus</taxon>
    </lineage>
</organism>
<keyword evidence="2" id="KW-0407">Ion channel</keyword>